<evidence type="ECO:0000313" key="1">
    <source>
        <dbReference type="EMBL" id="CAD7259565.1"/>
    </source>
</evidence>
<name>A0A7R9ASC0_TIMSH</name>
<dbReference type="AlphaFoldDB" id="A0A7R9ASC0"/>
<accession>A0A7R9ASC0</accession>
<gene>
    <name evidence="1" type="ORF">TSIB3V08_LOCUS3769</name>
</gene>
<dbReference type="EMBL" id="OC001273">
    <property type="protein sequence ID" value="CAD7259565.1"/>
    <property type="molecule type" value="Genomic_DNA"/>
</dbReference>
<proteinExistence type="predicted"/>
<protein>
    <submittedName>
        <fullName evidence="1">Uncharacterized protein</fullName>
    </submittedName>
</protein>
<organism evidence="1">
    <name type="scientific">Timema shepardi</name>
    <name type="common">Walking stick</name>
    <dbReference type="NCBI Taxonomy" id="629360"/>
    <lineage>
        <taxon>Eukaryota</taxon>
        <taxon>Metazoa</taxon>
        <taxon>Ecdysozoa</taxon>
        <taxon>Arthropoda</taxon>
        <taxon>Hexapoda</taxon>
        <taxon>Insecta</taxon>
        <taxon>Pterygota</taxon>
        <taxon>Neoptera</taxon>
        <taxon>Polyneoptera</taxon>
        <taxon>Phasmatodea</taxon>
        <taxon>Timematodea</taxon>
        <taxon>Timematoidea</taxon>
        <taxon>Timematidae</taxon>
        <taxon>Timema</taxon>
    </lineage>
</organism>
<reference evidence="1" key="1">
    <citation type="submission" date="2020-11" db="EMBL/GenBank/DDBJ databases">
        <authorList>
            <person name="Tran Van P."/>
        </authorList>
    </citation>
    <scope>NUCLEOTIDE SEQUENCE</scope>
</reference>
<sequence length="170" mass="18504">MQGFCQLDIPGVLLVMVDMKLSSKIWAPCRWSHNAPMRPPGVGLGCLVPWREFWSLHIDQPPSTSQCDAVGTKGHGANSLREACTPTLGRVHTALPPPSPARCEVPHAASEGDALGFDSAGDPLCGSSEALTPEALGWGEKWWERRYAFLGSEQWSKPGIKEVSVKWTEL</sequence>